<reference evidence="4 5" key="1">
    <citation type="submission" date="2015-01" db="EMBL/GenBank/DDBJ databases">
        <title>Draft genome sequences of the supercritical CO2 tolerant bacteria Bacillus subterraneus MITOT1 and Bacillus cereus MIT0214.</title>
        <authorList>
            <person name="Peet K.C."/>
            <person name="Thompson J.R."/>
        </authorList>
    </citation>
    <scope>NUCLEOTIDE SEQUENCE [LARGE SCALE GENOMIC DNA]</scope>
    <source>
        <strain evidence="4 5">MITOT1</strain>
    </source>
</reference>
<keyword evidence="2" id="KW-0472">Membrane</keyword>
<sequence length="83" mass="8868">MMNGGGPGNGMGTGFFGPGIMGILLVIIVVVVIAVAIVFFKNKSNHSSTNTDGNNSLGTLKERLARGEISEEEYDRLKQKLEQ</sequence>
<organism evidence="4 5">
    <name type="scientific">Mesobacillus subterraneus</name>
    <dbReference type="NCBI Taxonomy" id="285983"/>
    <lineage>
        <taxon>Bacteria</taxon>
        <taxon>Bacillati</taxon>
        <taxon>Bacillota</taxon>
        <taxon>Bacilli</taxon>
        <taxon>Bacillales</taxon>
        <taxon>Bacillaceae</taxon>
        <taxon>Mesobacillus</taxon>
    </lineage>
</organism>
<evidence type="ECO:0000256" key="2">
    <source>
        <dbReference type="SAM" id="Phobius"/>
    </source>
</evidence>
<dbReference type="EMBL" id="JXIQ01000013">
    <property type="protein sequence ID" value="KIY23697.1"/>
    <property type="molecule type" value="Genomic_DNA"/>
</dbReference>
<accession>A0A0D6ZDS7</accession>
<keyword evidence="2" id="KW-0812">Transmembrane</keyword>
<name>A0A0D6ZDS7_9BACI</name>
<dbReference type="InterPro" id="IPR018649">
    <property type="entry name" value="SHOCT"/>
</dbReference>
<evidence type="ECO:0000259" key="3">
    <source>
        <dbReference type="Pfam" id="PF09851"/>
    </source>
</evidence>
<feature type="transmembrane region" description="Helical" evidence="2">
    <location>
        <begin position="20"/>
        <end position="40"/>
    </location>
</feature>
<feature type="domain" description="SHOCT" evidence="3">
    <location>
        <begin position="57"/>
        <end position="81"/>
    </location>
</feature>
<dbReference type="OrthoDB" id="1787194at2"/>
<comment type="caution">
    <text evidence="4">The sequence shown here is derived from an EMBL/GenBank/DDBJ whole genome shotgun (WGS) entry which is preliminary data.</text>
</comment>
<evidence type="ECO:0000313" key="5">
    <source>
        <dbReference type="Proteomes" id="UP000032512"/>
    </source>
</evidence>
<dbReference type="RefSeq" id="WP_044390654.1">
    <property type="nucleotide sequence ID" value="NZ_JXIQ01000013.1"/>
</dbReference>
<feature type="compositionally biased region" description="Polar residues" evidence="1">
    <location>
        <begin position="45"/>
        <end position="58"/>
    </location>
</feature>
<feature type="region of interest" description="Disordered" evidence="1">
    <location>
        <begin position="44"/>
        <end position="64"/>
    </location>
</feature>
<keyword evidence="2" id="KW-1133">Transmembrane helix</keyword>
<dbReference type="AlphaFoldDB" id="A0A0D6ZDS7"/>
<proteinExistence type="predicted"/>
<protein>
    <recommendedName>
        <fullName evidence="3">SHOCT domain-containing protein</fullName>
    </recommendedName>
</protein>
<dbReference type="PATRIC" id="fig|285983.3.peg.1171"/>
<evidence type="ECO:0000313" key="4">
    <source>
        <dbReference type="EMBL" id="KIY23697.1"/>
    </source>
</evidence>
<gene>
    <name evidence="4" type="ORF">UB32_01615</name>
</gene>
<evidence type="ECO:0000256" key="1">
    <source>
        <dbReference type="SAM" id="MobiDB-lite"/>
    </source>
</evidence>
<dbReference type="Proteomes" id="UP000032512">
    <property type="component" value="Unassembled WGS sequence"/>
</dbReference>
<dbReference type="Pfam" id="PF09851">
    <property type="entry name" value="SHOCT"/>
    <property type="match status" value="1"/>
</dbReference>
<keyword evidence="5" id="KW-1185">Reference proteome</keyword>